<comment type="caution">
    <text evidence="1">The sequence shown here is derived from an EMBL/GenBank/DDBJ whole genome shotgun (WGS) entry which is preliminary data.</text>
</comment>
<dbReference type="Proteomes" id="UP001216709">
    <property type="component" value="Unassembled WGS sequence"/>
</dbReference>
<sequence length="235" mass="27558">MFLKEVQMVDEYGKGLQGESTCITEMFLWELGKTFKTNDCQAIFFICGDFEEMKLVKTVQEEPDMLCPKHSYEAEIPFDMPAFQKLQSYEKKVMMAGVLKEAMLFVAEQRNWDKAAVAKAFANMRKKDYKHQFKAWRPKMSPNFKLKAYPLVELDIYSFRLYLVIEDRKKNVIAKGLAAATETFIEDIAYYMNRLEWLSDDEAVIYTMAHKHSYFSLRVNGSSKFVKQQKENDTQ</sequence>
<name>A0AAW6KHU0_9BACI</name>
<dbReference type="EMBL" id="JARAFO010000109">
    <property type="protein sequence ID" value="MDE1454308.1"/>
    <property type="molecule type" value="Genomic_DNA"/>
</dbReference>
<accession>A0AAW6KHU0</accession>
<organism evidence="1 2">
    <name type="scientific">Bacillus paralicheniformis</name>
    <dbReference type="NCBI Taxonomy" id="1648923"/>
    <lineage>
        <taxon>Bacteria</taxon>
        <taxon>Bacillati</taxon>
        <taxon>Bacillota</taxon>
        <taxon>Bacilli</taxon>
        <taxon>Bacillales</taxon>
        <taxon>Bacillaceae</taxon>
        <taxon>Bacillus</taxon>
    </lineage>
</organism>
<proteinExistence type="predicted"/>
<gene>
    <name evidence="1" type="ORF">PVN32_19295</name>
</gene>
<protein>
    <submittedName>
        <fullName evidence="1">Uncharacterized protein</fullName>
    </submittedName>
</protein>
<dbReference type="RefSeq" id="WP_095291277.1">
    <property type="nucleotide sequence ID" value="NZ_CP023666.1"/>
</dbReference>
<reference evidence="1" key="1">
    <citation type="submission" date="2022-12" db="EMBL/GenBank/DDBJ databases">
        <title>Draft Genome Sequences of Bacillus licheniformis and Bacillus paralicheniformis strains isolated from Irish skim milk powders.</title>
        <authorList>
            <person name="Lourenco A."/>
            <person name="Li F."/>
            <person name="Geraldine D."/>
            <person name="Tobin J.T."/>
            <person name="Butler F."/>
            <person name="Jordan K."/>
            <person name="Obrien T."/>
        </authorList>
    </citation>
    <scope>NUCLEOTIDE SEQUENCE</scope>
    <source>
        <strain evidence="1">3370</strain>
    </source>
</reference>
<evidence type="ECO:0000313" key="1">
    <source>
        <dbReference type="EMBL" id="MDE1454308.1"/>
    </source>
</evidence>
<dbReference type="AlphaFoldDB" id="A0AAW6KHU0"/>
<evidence type="ECO:0000313" key="2">
    <source>
        <dbReference type="Proteomes" id="UP001216709"/>
    </source>
</evidence>